<evidence type="ECO:0000256" key="3">
    <source>
        <dbReference type="ARBA" id="ARBA00022723"/>
    </source>
</evidence>
<dbReference type="InterPro" id="IPR027370">
    <property type="entry name" value="Znf-RING_euk"/>
</dbReference>
<reference evidence="12" key="3">
    <citation type="submission" date="2025-09" db="UniProtKB">
        <authorList>
            <consortium name="Ensembl"/>
        </authorList>
    </citation>
    <scope>IDENTIFICATION</scope>
</reference>
<dbReference type="PANTHER" id="PTHR14167:SF84">
    <property type="entry name" value="E3 UBIQUITIN-PROTEIN LIGASE SH3RF2 ISOFORM X1"/>
    <property type="match status" value="1"/>
</dbReference>
<keyword evidence="6" id="KW-0832">Ubl conjugation</keyword>
<dbReference type="GO" id="GO:0016567">
    <property type="term" value="P:protein ubiquitination"/>
    <property type="evidence" value="ECO:0007669"/>
    <property type="project" value="TreeGrafter"/>
</dbReference>
<dbReference type="SUPFAM" id="SSF57850">
    <property type="entry name" value="RING/U-box"/>
    <property type="match status" value="1"/>
</dbReference>
<evidence type="ECO:0000259" key="11">
    <source>
        <dbReference type="PROSITE" id="PS50089"/>
    </source>
</evidence>
<comment type="similarity">
    <text evidence="1">Belongs to the SH3RF family.</text>
</comment>
<reference evidence="12 13" key="1">
    <citation type="submission" date="2020-06" db="EMBL/GenBank/DDBJ databases">
        <authorList>
            <consortium name="Wellcome Sanger Institute Data Sharing"/>
        </authorList>
    </citation>
    <scope>NUCLEOTIDE SEQUENCE [LARGE SCALE GENOMIC DNA]</scope>
</reference>
<dbReference type="Gene3D" id="3.30.40.10">
    <property type="entry name" value="Zinc/RING finger domain, C3HC4 (zinc finger)"/>
    <property type="match status" value="1"/>
</dbReference>
<dbReference type="PROSITE" id="PS50089">
    <property type="entry name" value="ZF_RING_2"/>
    <property type="match status" value="1"/>
</dbReference>
<dbReference type="AlphaFoldDB" id="A0AAY4ECN8"/>
<dbReference type="GO" id="GO:0043066">
    <property type="term" value="P:negative regulation of apoptotic process"/>
    <property type="evidence" value="ECO:0007669"/>
    <property type="project" value="TreeGrafter"/>
</dbReference>
<evidence type="ECO:0000313" key="12">
    <source>
        <dbReference type="Ensembl" id="ENSDCDP00010055074.1"/>
    </source>
</evidence>
<dbReference type="PROSITE" id="PS50002">
    <property type="entry name" value="SH3"/>
    <property type="match status" value="3"/>
</dbReference>
<evidence type="ECO:0000256" key="4">
    <source>
        <dbReference type="ARBA" id="ARBA00022771"/>
    </source>
</evidence>
<dbReference type="InterPro" id="IPR050384">
    <property type="entry name" value="Endophilin_SH3RF"/>
</dbReference>
<dbReference type="Pfam" id="PF00018">
    <property type="entry name" value="SH3_1"/>
    <property type="match status" value="2"/>
</dbReference>
<protein>
    <submittedName>
        <fullName evidence="12">Uncharacterized protein</fullName>
    </submittedName>
</protein>
<dbReference type="PRINTS" id="PR00452">
    <property type="entry name" value="SH3DOMAIN"/>
</dbReference>
<evidence type="ECO:0000259" key="10">
    <source>
        <dbReference type="PROSITE" id="PS50002"/>
    </source>
</evidence>
<dbReference type="GO" id="GO:0032436">
    <property type="term" value="P:positive regulation of proteasomal ubiquitin-dependent protein catabolic process"/>
    <property type="evidence" value="ECO:0007669"/>
    <property type="project" value="TreeGrafter"/>
</dbReference>
<feature type="domain" description="SH3" evidence="10">
    <location>
        <begin position="354"/>
        <end position="415"/>
    </location>
</feature>
<proteinExistence type="inferred from homology"/>
<feature type="compositionally biased region" description="Polar residues" evidence="9">
    <location>
        <begin position="260"/>
        <end position="275"/>
    </location>
</feature>
<evidence type="ECO:0000256" key="8">
    <source>
        <dbReference type="PROSITE-ProRule" id="PRU00192"/>
    </source>
</evidence>
<feature type="domain" description="SH3" evidence="10">
    <location>
        <begin position="692"/>
        <end position="753"/>
    </location>
</feature>
<keyword evidence="2 8" id="KW-0728">SH3 domain</keyword>
<reference evidence="12" key="2">
    <citation type="submission" date="2025-08" db="UniProtKB">
        <authorList>
            <consortium name="Ensembl"/>
        </authorList>
    </citation>
    <scope>IDENTIFICATION</scope>
</reference>
<keyword evidence="4 7" id="KW-0863">Zinc-finger</keyword>
<evidence type="ECO:0000313" key="13">
    <source>
        <dbReference type="Proteomes" id="UP000694580"/>
    </source>
</evidence>
<evidence type="ECO:0000256" key="9">
    <source>
        <dbReference type="SAM" id="MobiDB-lite"/>
    </source>
</evidence>
<dbReference type="Pfam" id="PF13445">
    <property type="entry name" value="zf-RING_UBOX"/>
    <property type="match status" value="1"/>
</dbReference>
<dbReference type="InterPro" id="IPR017907">
    <property type="entry name" value="Znf_RING_CS"/>
</dbReference>
<dbReference type="CDD" id="cd11787">
    <property type="entry name" value="SH3_SH3RF_2"/>
    <property type="match status" value="1"/>
</dbReference>
<feature type="region of interest" description="Disordered" evidence="9">
    <location>
        <begin position="230"/>
        <end position="329"/>
    </location>
</feature>
<feature type="compositionally biased region" description="Basic residues" evidence="9">
    <location>
        <begin position="306"/>
        <end position="317"/>
    </location>
</feature>
<dbReference type="SMART" id="SM00326">
    <property type="entry name" value="SH3"/>
    <property type="match status" value="3"/>
</dbReference>
<evidence type="ECO:0000256" key="5">
    <source>
        <dbReference type="ARBA" id="ARBA00022833"/>
    </source>
</evidence>
<dbReference type="InterPro" id="IPR001841">
    <property type="entry name" value="Znf_RING"/>
</dbReference>
<gene>
    <name evidence="12" type="primary">sh3rf2</name>
</gene>
<dbReference type="InterPro" id="IPR036028">
    <property type="entry name" value="SH3-like_dom_sf"/>
</dbReference>
<accession>A0AAY4ECN8</accession>
<keyword evidence="3" id="KW-0479">Metal-binding</keyword>
<dbReference type="GO" id="GO:0008270">
    <property type="term" value="F:zinc ion binding"/>
    <property type="evidence" value="ECO:0007669"/>
    <property type="project" value="UniProtKB-KW"/>
</dbReference>
<dbReference type="SMART" id="SM00184">
    <property type="entry name" value="RING"/>
    <property type="match status" value="1"/>
</dbReference>
<dbReference type="GeneID" id="114768068"/>
<dbReference type="Proteomes" id="UP000694580">
    <property type="component" value="Chromosome 18"/>
</dbReference>
<evidence type="ECO:0000256" key="2">
    <source>
        <dbReference type="ARBA" id="ARBA00022443"/>
    </source>
</evidence>
<feature type="region of interest" description="Disordered" evidence="9">
    <location>
        <begin position="661"/>
        <end position="695"/>
    </location>
</feature>
<dbReference type="InterPro" id="IPR013083">
    <property type="entry name" value="Znf_RING/FYVE/PHD"/>
</dbReference>
<dbReference type="SUPFAM" id="SSF50044">
    <property type="entry name" value="SH3-domain"/>
    <property type="match status" value="3"/>
</dbReference>
<dbReference type="Ensembl" id="ENSDCDT00010065669.1">
    <property type="protein sequence ID" value="ENSDCDP00010055074.1"/>
    <property type="gene ID" value="ENSDCDG00010031670.1"/>
</dbReference>
<evidence type="ECO:0000256" key="7">
    <source>
        <dbReference type="PROSITE-ProRule" id="PRU00175"/>
    </source>
</evidence>
<feature type="compositionally biased region" description="Polar residues" evidence="9">
    <location>
        <begin position="468"/>
        <end position="483"/>
    </location>
</feature>
<name>A0AAY4ECN8_9TELE</name>
<dbReference type="GeneTree" id="ENSGT00940000160067"/>
<keyword evidence="13" id="KW-1185">Reference proteome</keyword>
<sequence length="754" mass="81566">MDDLTLLDLLECPLCLGPLGAAAKVLPCQHTFCRPCLRAEEARQSPPLRCPECRTPAGCPVEELPTNLLLARLLEGLCRSPRYGWSRYADRTDTEPGPRTHTREPVFFRYVNNPGEISDPEELNRKPYISGADDSWNYADSGEADKFDSANATQSLEQTPELPPLCRAMFDFDSKDLDSKDCLTFLKGDVITVIRKVDGDWIEGRLGHKVGIFPLQYTEPNSVARRLLERRRGSDASESHPQTAVGGGERAGANAGSRPAVSSRTPNAASPNSRNGPVAPPGHTRSQQTPGVGAVPAATTRAAPLLKRHSRGSHRNRPQADRRMSSETPPTITMALINPQDAVPLDRLSSMQHLSISVCAALYSYKPHRVEELELKKGEMVGVYGKFKEGWLRGLSLRTGKVGILPSNYVTPVLRTSAKFLETKPPSAVLSTGSGKRHGSHKAQAVVLDRVNTAGTAPAAGQAPPIGMTSSQPASSSATRTTQLWSKQRWDTVRRAFHPSHRGSVQRGAYRSQNLTTSPQPATQDLGQIYGYGRSPVLPRRRNGIFTNPVRQQGWTTDPLAPSAGGYQAVDWDLGPREPLAAPQSILVKPDSHKNNIDKPAKSVRFITDEAPQTGTWATSPTSGGPLFPASSSGPAILELWNPSAILGRDGNSSVLKDTKAVAQRRSPGHEHATSNGGAFSIKTPASAGPPPSPGRYRVVIGYAAKTDAEMSLVDGEMVLVQKPRQDGRVLVMQESTGRTGLFQNSVLRNLKLL</sequence>
<dbReference type="PANTHER" id="PTHR14167">
    <property type="entry name" value="SH3 DOMAIN-CONTAINING"/>
    <property type="match status" value="1"/>
</dbReference>
<dbReference type="Gene3D" id="2.30.30.40">
    <property type="entry name" value="SH3 Domains"/>
    <property type="match status" value="3"/>
</dbReference>
<dbReference type="GO" id="GO:0061630">
    <property type="term" value="F:ubiquitin protein ligase activity"/>
    <property type="evidence" value="ECO:0007669"/>
    <property type="project" value="TreeGrafter"/>
</dbReference>
<dbReference type="RefSeq" id="XP_028815982.1">
    <property type="nucleotide sequence ID" value="XM_028960149.1"/>
</dbReference>
<feature type="domain" description="SH3" evidence="10">
    <location>
        <begin position="161"/>
        <end position="223"/>
    </location>
</feature>
<dbReference type="GO" id="GO:0046330">
    <property type="term" value="P:positive regulation of JNK cascade"/>
    <property type="evidence" value="ECO:0007669"/>
    <property type="project" value="TreeGrafter"/>
</dbReference>
<dbReference type="InterPro" id="IPR001452">
    <property type="entry name" value="SH3_domain"/>
</dbReference>
<dbReference type="PROSITE" id="PS00518">
    <property type="entry name" value="ZF_RING_1"/>
    <property type="match status" value="1"/>
</dbReference>
<evidence type="ECO:0000256" key="1">
    <source>
        <dbReference type="ARBA" id="ARBA00008649"/>
    </source>
</evidence>
<organism evidence="12 13">
    <name type="scientific">Denticeps clupeoides</name>
    <name type="common">denticle herring</name>
    <dbReference type="NCBI Taxonomy" id="299321"/>
    <lineage>
        <taxon>Eukaryota</taxon>
        <taxon>Metazoa</taxon>
        <taxon>Chordata</taxon>
        <taxon>Craniata</taxon>
        <taxon>Vertebrata</taxon>
        <taxon>Euteleostomi</taxon>
        <taxon>Actinopterygii</taxon>
        <taxon>Neopterygii</taxon>
        <taxon>Teleostei</taxon>
        <taxon>Clupei</taxon>
        <taxon>Clupeiformes</taxon>
        <taxon>Denticipitoidei</taxon>
        <taxon>Denticipitidae</taxon>
        <taxon>Denticeps</taxon>
    </lineage>
</organism>
<feature type="domain" description="RING-type" evidence="11">
    <location>
        <begin position="12"/>
        <end position="54"/>
    </location>
</feature>
<evidence type="ECO:0000256" key="6">
    <source>
        <dbReference type="ARBA" id="ARBA00022843"/>
    </source>
</evidence>
<feature type="region of interest" description="Disordered" evidence="9">
    <location>
        <begin position="457"/>
        <end position="483"/>
    </location>
</feature>
<keyword evidence="5" id="KW-0862">Zinc</keyword>